<dbReference type="Proteomes" id="UP001328107">
    <property type="component" value="Unassembled WGS sequence"/>
</dbReference>
<evidence type="ECO:0000256" key="11">
    <source>
        <dbReference type="ARBA" id="ARBA00037512"/>
    </source>
</evidence>
<evidence type="ECO:0000256" key="10">
    <source>
        <dbReference type="ARBA" id="ARBA00023242"/>
    </source>
</evidence>
<comment type="subcellular location">
    <subcellularLocation>
        <location evidence="1 12">Nucleus</location>
    </subcellularLocation>
</comment>
<dbReference type="PROSITE" id="PS00031">
    <property type="entry name" value="NUCLEAR_REC_DBD_1"/>
    <property type="match status" value="1"/>
</dbReference>
<evidence type="ECO:0000256" key="1">
    <source>
        <dbReference type="ARBA" id="ARBA00004123"/>
    </source>
</evidence>
<keyword evidence="5 12" id="KW-0862">Zinc</keyword>
<evidence type="ECO:0000256" key="5">
    <source>
        <dbReference type="ARBA" id="ARBA00022833"/>
    </source>
</evidence>
<dbReference type="InterPro" id="IPR013088">
    <property type="entry name" value="Znf_NHR/GATA"/>
</dbReference>
<evidence type="ECO:0008006" key="18">
    <source>
        <dbReference type="Google" id="ProtNLM"/>
    </source>
</evidence>
<dbReference type="Pfam" id="PF00105">
    <property type="entry name" value="zf-C4"/>
    <property type="match status" value="1"/>
</dbReference>
<keyword evidence="9 12" id="KW-0675">Receptor</keyword>
<dbReference type="PANTHER" id="PTHR47519">
    <property type="entry name" value="NUCLEAR HORMONE RECEPTOR FAMILY MEMBER NHR-31-RELATED"/>
    <property type="match status" value="1"/>
</dbReference>
<evidence type="ECO:0000259" key="15">
    <source>
        <dbReference type="PROSITE" id="PS51843"/>
    </source>
</evidence>
<dbReference type="Pfam" id="PF00104">
    <property type="entry name" value="Hormone_recep"/>
    <property type="match status" value="1"/>
</dbReference>
<feature type="region of interest" description="Disordered" evidence="13">
    <location>
        <begin position="1"/>
        <end position="23"/>
    </location>
</feature>
<dbReference type="SMART" id="SM00430">
    <property type="entry name" value="HOLI"/>
    <property type="match status" value="1"/>
</dbReference>
<feature type="non-terminal residue" evidence="16">
    <location>
        <position position="1"/>
    </location>
</feature>
<evidence type="ECO:0000256" key="12">
    <source>
        <dbReference type="RuleBase" id="RU004334"/>
    </source>
</evidence>
<dbReference type="AlphaFoldDB" id="A0AAN5DDC7"/>
<dbReference type="PRINTS" id="PR00047">
    <property type="entry name" value="STROIDFINGER"/>
</dbReference>
<evidence type="ECO:0000256" key="13">
    <source>
        <dbReference type="SAM" id="MobiDB-lite"/>
    </source>
</evidence>
<evidence type="ECO:0000313" key="16">
    <source>
        <dbReference type="EMBL" id="GMR61073.1"/>
    </source>
</evidence>
<dbReference type="InterPro" id="IPR052496">
    <property type="entry name" value="Orphan_Nuclear_Rcpt"/>
</dbReference>
<dbReference type="SUPFAM" id="SSF57716">
    <property type="entry name" value="Glucocorticoid receptor-like (DNA-binding domain)"/>
    <property type="match status" value="1"/>
</dbReference>
<evidence type="ECO:0000256" key="3">
    <source>
        <dbReference type="ARBA" id="ARBA00022723"/>
    </source>
</evidence>
<dbReference type="PROSITE" id="PS51030">
    <property type="entry name" value="NUCLEAR_REC_DBD_2"/>
    <property type="match status" value="1"/>
</dbReference>
<evidence type="ECO:0000256" key="4">
    <source>
        <dbReference type="ARBA" id="ARBA00022771"/>
    </source>
</evidence>
<dbReference type="InterPro" id="IPR000536">
    <property type="entry name" value="Nucl_hrmn_rcpt_lig-bd"/>
</dbReference>
<dbReference type="GO" id="GO:0000978">
    <property type="term" value="F:RNA polymerase II cis-regulatory region sequence-specific DNA binding"/>
    <property type="evidence" value="ECO:0007669"/>
    <property type="project" value="InterPro"/>
</dbReference>
<reference evidence="17" key="1">
    <citation type="submission" date="2022-10" db="EMBL/GenBank/DDBJ databases">
        <title>Genome assembly of Pristionchus species.</title>
        <authorList>
            <person name="Yoshida K."/>
            <person name="Sommer R.J."/>
        </authorList>
    </citation>
    <scope>NUCLEOTIDE SEQUENCE [LARGE SCALE GENOMIC DNA]</scope>
    <source>
        <strain evidence="17">RS5460</strain>
    </source>
</reference>
<feature type="region of interest" description="Disordered" evidence="13">
    <location>
        <begin position="204"/>
        <end position="231"/>
    </location>
</feature>
<protein>
    <recommendedName>
        <fullName evidence="18">Nhr-3</fullName>
    </recommendedName>
</protein>
<keyword evidence="10 12" id="KW-0539">Nucleus</keyword>
<dbReference type="GO" id="GO:0003700">
    <property type="term" value="F:DNA-binding transcription factor activity"/>
    <property type="evidence" value="ECO:0007669"/>
    <property type="project" value="InterPro"/>
</dbReference>
<accession>A0AAN5DDC7</accession>
<sequence>PMDISSTLSSLLPQPSHPPTSSTTTTPFFFNHLMADTTTNPFMFAAFMGCGSSPPQLYTIETLLKAHASPSSKPNLDDESSICSVCRDEASGRHYGVVACFGCKGFFRRTVRAGKTYHCRYDQKCRIDKTGRNVCRACRFKKCLEVGMEPDAIRPDRDKTGRQKNPRRSMMMMSPVCSLTGKKYSDASLIGDFTSLEANLADLQDSEDNRTTPSSRADSNDEEKVRKVPESDGVLETLKTIEDICNRSESIDEPTSSPLCPISSYDLLIRPTLLAARSTMKYSGEAGGGTHTHYADSLRRLLVLLIDYTNTLKPLADISPDEKITTIRNCAPAFCLLTLAYRTVEAAAPEGSLLLPTGHVLTRNDSLIDRSGAAVEDDDKRFVHVEAKIRSLLSRILDQIVSLVRRLSPTPEEFVALKAMLALDPQASPLSDLASTLLTIARDSVMGSLYNKILASYPSQAEAANRFGSLLMLIANVSKYGSLATATMQYCKEMGLASDPLLEDLLFRED</sequence>
<keyword evidence="6 12" id="KW-0805">Transcription regulation</keyword>
<keyword evidence="17" id="KW-1185">Reference proteome</keyword>
<dbReference type="InterPro" id="IPR035500">
    <property type="entry name" value="NHR-like_dom_sf"/>
</dbReference>
<feature type="domain" description="NR LBD" evidence="15">
    <location>
        <begin position="264"/>
        <end position="510"/>
    </location>
</feature>
<comment type="caution">
    <text evidence="16">The sequence shown here is derived from an EMBL/GenBank/DDBJ whole genome shotgun (WGS) entry which is preliminary data.</text>
</comment>
<dbReference type="GO" id="GO:0008270">
    <property type="term" value="F:zinc ion binding"/>
    <property type="evidence" value="ECO:0007669"/>
    <property type="project" value="UniProtKB-KW"/>
</dbReference>
<evidence type="ECO:0000256" key="2">
    <source>
        <dbReference type="ARBA" id="ARBA00005993"/>
    </source>
</evidence>
<dbReference type="InterPro" id="IPR001628">
    <property type="entry name" value="Znf_hrmn_rcpt"/>
</dbReference>
<dbReference type="FunFam" id="3.30.50.10:FF:000030">
    <property type="entry name" value="Nuclear Hormone Receptor family"/>
    <property type="match status" value="1"/>
</dbReference>
<keyword evidence="8 12" id="KW-0804">Transcription</keyword>
<dbReference type="CDD" id="cd06960">
    <property type="entry name" value="NR_DBD_HNF4A"/>
    <property type="match status" value="1"/>
</dbReference>
<name>A0AAN5DDC7_9BILA</name>
<evidence type="ECO:0000256" key="9">
    <source>
        <dbReference type="ARBA" id="ARBA00023170"/>
    </source>
</evidence>
<dbReference type="SUPFAM" id="SSF48508">
    <property type="entry name" value="Nuclear receptor ligand-binding domain"/>
    <property type="match status" value="1"/>
</dbReference>
<feature type="domain" description="Nuclear receptor" evidence="14">
    <location>
        <begin position="80"/>
        <end position="155"/>
    </location>
</feature>
<evidence type="ECO:0000256" key="8">
    <source>
        <dbReference type="ARBA" id="ARBA00023163"/>
    </source>
</evidence>
<evidence type="ECO:0000256" key="6">
    <source>
        <dbReference type="ARBA" id="ARBA00023015"/>
    </source>
</evidence>
<comment type="function">
    <text evidence="11">Orphan nuclear receptor.</text>
</comment>
<dbReference type="Gene3D" id="3.30.50.10">
    <property type="entry name" value="Erythroid Transcription Factor GATA-1, subunit A"/>
    <property type="match status" value="1"/>
</dbReference>
<comment type="similarity">
    <text evidence="2 12">Belongs to the nuclear hormone receptor family.</text>
</comment>
<keyword evidence="7 12" id="KW-0238">DNA-binding</keyword>
<dbReference type="PANTHER" id="PTHR47519:SF5">
    <property type="entry name" value="NUCLEAR HORMONE RECEPTOR E75"/>
    <property type="match status" value="1"/>
</dbReference>
<dbReference type="InterPro" id="IPR049636">
    <property type="entry name" value="HNF4-like_DBD"/>
</dbReference>
<organism evidence="16 17">
    <name type="scientific">Pristionchus mayeri</name>
    <dbReference type="NCBI Taxonomy" id="1317129"/>
    <lineage>
        <taxon>Eukaryota</taxon>
        <taxon>Metazoa</taxon>
        <taxon>Ecdysozoa</taxon>
        <taxon>Nematoda</taxon>
        <taxon>Chromadorea</taxon>
        <taxon>Rhabditida</taxon>
        <taxon>Rhabditina</taxon>
        <taxon>Diplogasteromorpha</taxon>
        <taxon>Diplogasteroidea</taxon>
        <taxon>Neodiplogasteridae</taxon>
        <taxon>Pristionchus</taxon>
    </lineage>
</organism>
<dbReference type="Gene3D" id="1.10.565.10">
    <property type="entry name" value="Retinoid X Receptor"/>
    <property type="match status" value="1"/>
</dbReference>
<evidence type="ECO:0000259" key="14">
    <source>
        <dbReference type="PROSITE" id="PS51030"/>
    </source>
</evidence>
<evidence type="ECO:0000256" key="7">
    <source>
        <dbReference type="ARBA" id="ARBA00023125"/>
    </source>
</evidence>
<evidence type="ECO:0000313" key="17">
    <source>
        <dbReference type="Proteomes" id="UP001328107"/>
    </source>
</evidence>
<keyword evidence="3 12" id="KW-0479">Metal-binding</keyword>
<feature type="compositionally biased region" description="Basic and acidic residues" evidence="13">
    <location>
        <begin position="151"/>
        <end position="161"/>
    </location>
</feature>
<dbReference type="GO" id="GO:0005634">
    <property type="term" value="C:nucleus"/>
    <property type="evidence" value="ECO:0007669"/>
    <property type="project" value="UniProtKB-SubCell"/>
</dbReference>
<feature type="compositionally biased region" description="Basic and acidic residues" evidence="13">
    <location>
        <begin position="218"/>
        <end position="230"/>
    </location>
</feature>
<gene>
    <name evidence="16" type="ORF">PMAYCL1PPCAC_31268</name>
</gene>
<proteinExistence type="inferred from homology"/>
<dbReference type="SMART" id="SM00399">
    <property type="entry name" value="ZnF_C4"/>
    <property type="match status" value="1"/>
</dbReference>
<dbReference type="EMBL" id="BTRK01000006">
    <property type="protein sequence ID" value="GMR61073.1"/>
    <property type="molecule type" value="Genomic_DNA"/>
</dbReference>
<dbReference type="PROSITE" id="PS51843">
    <property type="entry name" value="NR_LBD"/>
    <property type="match status" value="1"/>
</dbReference>
<keyword evidence="4 12" id="KW-0863">Zinc-finger</keyword>
<feature type="region of interest" description="Disordered" evidence="13">
    <location>
        <begin position="151"/>
        <end position="172"/>
    </location>
</feature>